<name>A0A6J4NQ15_9BACT</name>
<dbReference type="PROSITE" id="PS51257">
    <property type="entry name" value="PROKAR_LIPOPROTEIN"/>
    <property type="match status" value="1"/>
</dbReference>
<sequence>MTEGFCRRLLCAATAAAACALVIGMPPVVARAQDADPPPQAAGPAAETGIPPSPWDDVAIDFGVRDEDVPPPTPVNETPARTVELLAAAMNEATGPRRARLLAEIAGCKLPQSVPHVRAAIDDPDPLVRREAVRSAGVLADATLRDTLGKFLADPDPAVRRDALLAAHAIDTAGDSSARSPAVAAA</sequence>
<dbReference type="InterPro" id="IPR016024">
    <property type="entry name" value="ARM-type_fold"/>
</dbReference>
<protein>
    <recommendedName>
        <fullName evidence="4">HEAT repeat domain-containing protein</fullName>
    </recommendedName>
</protein>
<dbReference type="SUPFAM" id="SSF48371">
    <property type="entry name" value="ARM repeat"/>
    <property type="match status" value="1"/>
</dbReference>
<dbReference type="EMBL" id="CADCUQ010000316">
    <property type="protein sequence ID" value="CAA9394908.1"/>
    <property type="molecule type" value="Genomic_DNA"/>
</dbReference>
<feature type="signal peptide" evidence="2">
    <location>
        <begin position="1"/>
        <end position="30"/>
    </location>
</feature>
<proteinExistence type="predicted"/>
<evidence type="ECO:0000313" key="3">
    <source>
        <dbReference type="EMBL" id="CAA9394908.1"/>
    </source>
</evidence>
<feature type="non-terminal residue" evidence="3">
    <location>
        <position position="186"/>
    </location>
</feature>
<reference evidence="3" key="1">
    <citation type="submission" date="2020-02" db="EMBL/GenBank/DDBJ databases">
        <authorList>
            <person name="Meier V. D."/>
        </authorList>
    </citation>
    <scope>NUCLEOTIDE SEQUENCE</scope>
    <source>
        <strain evidence="3">AVDCRST_MAG64</strain>
    </source>
</reference>
<accession>A0A6J4NQ15</accession>
<evidence type="ECO:0000256" key="1">
    <source>
        <dbReference type="SAM" id="MobiDB-lite"/>
    </source>
</evidence>
<dbReference type="PROSITE" id="PS51318">
    <property type="entry name" value="TAT"/>
    <property type="match status" value="1"/>
</dbReference>
<dbReference type="InterPro" id="IPR011989">
    <property type="entry name" value="ARM-like"/>
</dbReference>
<feature type="chain" id="PRO_5026911248" description="HEAT repeat domain-containing protein" evidence="2">
    <location>
        <begin position="31"/>
        <end position="186"/>
    </location>
</feature>
<dbReference type="Gene3D" id="1.25.10.10">
    <property type="entry name" value="Leucine-rich Repeat Variant"/>
    <property type="match status" value="1"/>
</dbReference>
<keyword evidence="2" id="KW-0732">Signal</keyword>
<evidence type="ECO:0000256" key="2">
    <source>
        <dbReference type="SAM" id="SignalP"/>
    </source>
</evidence>
<dbReference type="Pfam" id="PF13646">
    <property type="entry name" value="HEAT_2"/>
    <property type="match status" value="1"/>
</dbReference>
<feature type="region of interest" description="Disordered" evidence="1">
    <location>
        <begin position="33"/>
        <end position="54"/>
    </location>
</feature>
<organism evidence="3">
    <name type="scientific">uncultured Phycisphaerae bacterium</name>
    <dbReference type="NCBI Taxonomy" id="904963"/>
    <lineage>
        <taxon>Bacteria</taxon>
        <taxon>Pseudomonadati</taxon>
        <taxon>Planctomycetota</taxon>
        <taxon>Phycisphaerae</taxon>
        <taxon>environmental samples</taxon>
    </lineage>
</organism>
<evidence type="ECO:0008006" key="4">
    <source>
        <dbReference type="Google" id="ProtNLM"/>
    </source>
</evidence>
<gene>
    <name evidence="3" type="ORF">AVDCRST_MAG64-1378</name>
</gene>
<dbReference type="AlphaFoldDB" id="A0A6J4NQ15"/>
<dbReference type="InterPro" id="IPR006311">
    <property type="entry name" value="TAT_signal"/>
</dbReference>